<dbReference type="PROSITE" id="PS51257">
    <property type="entry name" value="PROKAR_LIPOPROTEIN"/>
    <property type="match status" value="1"/>
</dbReference>
<keyword evidence="1" id="KW-0732">Signal</keyword>
<name>A0A4U6CTF2_9BACT</name>
<dbReference type="RefSeq" id="WP_137343661.1">
    <property type="nucleotide sequence ID" value="NZ_BSQH01000004.1"/>
</dbReference>
<dbReference type="EMBL" id="SZVO01000019">
    <property type="protein sequence ID" value="TKT87496.1"/>
    <property type="molecule type" value="Genomic_DNA"/>
</dbReference>
<comment type="caution">
    <text evidence="2">The sequence shown here is derived from an EMBL/GenBank/DDBJ whole genome shotgun (WGS) entry which is preliminary data.</text>
</comment>
<evidence type="ECO:0000313" key="2">
    <source>
        <dbReference type="EMBL" id="TKT87496.1"/>
    </source>
</evidence>
<organism evidence="2 3">
    <name type="scientific">Dyadobacter frigoris</name>
    <dbReference type="NCBI Taxonomy" id="2576211"/>
    <lineage>
        <taxon>Bacteria</taxon>
        <taxon>Pseudomonadati</taxon>
        <taxon>Bacteroidota</taxon>
        <taxon>Cytophagia</taxon>
        <taxon>Cytophagales</taxon>
        <taxon>Spirosomataceae</taxon>
        <taxon>Dyadobacter</taxon>
    </lineage>
</organism>
<evidence type="ECO:0000256" key="1">
    <source>
        <dbReference type="SAM" id="SignalP"/>
    </source>
</evidence>
<dbReference type="Proteomes" id="UP000304900">
    <property type="component" value="Unassembled WGS sequence"/>
</dbReference>
<feature type="chain" id="PRO_5020423275" description="Collagen-like protein" evidence="1">
    <location>
        <begin position="22"/>
        <end position="182"/>
    </location>
</feature>
<sequence>MKKQFTLAVLCFGLIMMQACKGPEGPAGPAGVGTTGATGATGAAGAAGTANVFYSSWAAAGAWTGINFNSVQRSYIDIPVARITQDVLDKGVVLVYAKLNLGDTQIRQLPVTVKSGFTEELIDFSLALNTLRIWSTPFDGNAQPSATYQFRYVVIPGGQAIRMMNYENLSYEDAVKLFNIQD</sequence>
<protein>
    <recommendedName>
        <fullName evidence="4">Collagen-like protein</fullName>
    </recommendedName>
</protein>
<dbReference type="AlphaFoldDB" id="A0A4U6CTF2"/>
<proteinExistence type="predicted"/>
<accession>A0A4U6CTF2</accession>
<evidence type="ECO:0008006" key="4">
    <source>
        <dbReference type="Google" id="ProtNLM"/>
    </source>
</evidence>
<feature type="signal peptide" evidence="1">
    <location>
        <begin position="1"/>
        <end position="21"/>
    </location>
</feature>
<evidence type="ECO:0000313" key="3">
    <source>
        <dbReference type="Proteomes" id="UP000304900"/>
    </source>
</evidence>
<keyword evidence="3" id="KW-1185">Reference proteome</keyword>
<reference evidence="2 3" key="1">
    <citation type="submission" date="2019-05" db="EMBL/GenBank/DDBJ databases">
        <title>Dyadobacter AR-3-8 sp. nov., isolated from arctic soil.</title>
        <authorList>
            <person name="Chaudhary D.K."/>
        </authorList>
    </citation>
    <scope>NUCLEOTIDE SEQUENCE [LARGE SCALE GENOMIC DNA]</scope>
    <source>
        <strain evidence="2 3">AR-3-8</strain>
    </source>
</reference>
<dbReference type="OrthoDB" id="956932at2"/>
<gene>
    <name evidence="2" type="ORF">FDK13_29720</name>
</gene>